<organism evidence="7 8">
    <name type="scientific">Winogradskya humida</name>
    <dbReference type="NCBI Taxonomy" id="113566"/>
    <lineage>
        <taxon>Bacteria</taxon>
        <taxon>Bacillati</taxon>
        <taxon>Actinomycetota</taxon>
        <taxon>Actinomycetes</taxon>
        <taxon>Micromonosporales</taxon>
        <taxon>Micromonosporaceae</taxon>
        <taxon>Winogradskya</taxon>
    </lineage>
</organism>
<feature type="transmembrane region" description="Helical" evidence="5">
    <location>
        <begin position="357"/>
        <end position="379"/>
    </location>
</feature>
<feature type="transmembrane region" description="Helical" evidence="5">
    <location>
        <begin position="301"/>
        <end position="319"/>
    </location>
</feature>
<dbReference type="Proteomes" id="UP000603200">
    <property type="component" value="Unassembled WGS sequence"/>
</dbReference>
<dbReference type="InterPro" id="IPR051788">
    <property type="entry name" value="MFS_Transporter"/>
</dbReference>
<dbReference type="EMBL" id="BOMN01000139">
    <property type="protein sequence ID" value="GIE26232.1"/>
    <property type="molecule type" value="Genomic_DNA"/>
</dbReference>
<evidence type="ECO:0000313" key="7">
    <source>
        <dbReference type="EMBL" id="GIE26232.1"/>
    </source>
</evidence>
<evidence type="ECO:0000256" key="2">
    <source>
        <dbReference type="ARBA" id="ARBA00022692"/>
    </source>
</evidence>
<feature type="transmembrane region" description="Helical" evidence="5">
    <location>
        <begin position="176"/>
        <end position="193"/>
    </location>
</feature>
<evidence type="ECO:0000256" key="5">
    <source>
        <dbReference type="SAM" id="Phobius"/>
    </source>
</evidence>
<accession>A0ABQ4A5V1</accession>
<evidence type="ECO:0000256" key="4">
    <source>
        <dbReference type="ARBA" id="ARBA00023136"/>
    </source>
</evidence>
<keyword evidence="8" id="KW-1185">Reference proteome</keyword>
<comment type="subcellular location">
    <subcellularLocation>
        <location evidence="1">Cell membrane</location>
        <topology evidence="1">Multi-pass membrane protein</topology>
    </subcellularLocation>
</comment>
<evidence type="ECO:0000256" key="3">
    <source>
        <dbReference type="ARBA" id="ARBA00022989"/>
    </source>
</evidence>
<dbReference type="PANTHER" id="PTHR23514:SF13">
    <property type="entry name" value="INNER MEMBRANE PROTEIN YBJJ"/>
    <property type="match status" value="1"/>
</dbReference>
<keyword evidence="4 5" id="KW-0472">Membrane</keyword>
<evidence type="ECO:0000313" key="8">
    <source>
        <dbReference type="Proteomes" id="UP000603200"/>
    </source>
</evidence>
<evidence type="ECO:0000256" key="1">
    <source>
        <dbReference type="ARBA" id="ARBA00004651"/>
    </source>
</evidence>
<name>A0ABQ4A5V1_9ACTN</name>
<dbReference type="InterPro" id="IPR020846">
    <property type="entry name" value="MFS_dom"/>
</dbReference>
<keyword evidence="3 5" id="KW-1133">Transmembrane helix</keyword>
<feature type="transmembrane region" description="Helical" evidence="5">
    <location>
        <begin position="57"/>
        <end position="77"/>
    </location>
</feature>
<feature type="transmembrane region" description="Helical" evidence="5">
    <location>
        <begin position="385"/>
        <end position="406"/>
    </location>
</feature>
<feature type="domain" description="Major facilitator superfamily (MFS) profile" evidence="6">
    <location>
        <begin position="308"/>
        <end position="415"/>
    </location>
</feature>
<comment type="caution">
    <text evidence="7">The sequence shown here is derived from an EMBL/GenBank/DDBJ whole genome shotgun (WGS) entry which is preliminary data.</text>
</comment>
<feature type="transmembrane region" description="Helical" evidence="5">
    <location>
        <begin position="236"/>
        <end position="257"/>
    </location>
</feature>
<protein>
    <submittedName>
        <fullName evidence="7">MFS transporter</fullName>
    </submittedName>
</protein>
<keyword evidence="2 5" id="KW-0812">Transmembrane</keyword>
<feature type="transmembrane region" description="Helical" evidence="5">
    <location>
        <begin position="84"/>
        <end position="106"/>
    </location>
</feature>
<dbReference type="InterPro" id="IPR036259">
    <property type="entry name" value="MFS_trans_sf"/>
</dbReference>
<dbReference type="PANTHER" id="PTHR23514">
    <property type="entry name" value="BYPASS OF STOP CODON PROTEIN 6"/>
    <property type="match status" value="1"/>
</dbReference>
<dbReference type="SUPFAM" id="SSF103473">
    <property type="entry name" value="MFS general substrate transporter"/>
    <property type="match status" value="1"/>
</dbReference>
<feature type="transmembrane region" description="Helical" evidence="5">
    <location>
        <begin position="269"/>
        <end position="289"/>
    </location>
</feature>
<dbReference type="Pfam" id="PF07690">
    <property type="entry name" value="MFS_1"/>
    <property type="match status" value="1"/>
</dbReference>
<feature type="transmembrane region" description="Helical" evidence="5">
    <location>
        <begin position="325"/>
        <end position="345"/>
    </location>
</feature>
<feature type="transmembrane region" description="Helical" evidence="5">
    <location>
        <begin position="112"/>
        <end position="130"/>
    </location>
</feature>
<dbReference type="Gene3D" id="1.20.1250.20">
    <property type="entry name" value="MFS general substrate transporter like domains"/>
    <property type="match status" value="2"/>
</dbReference>
<gene>
    <name evidence="7" type="ORF">Ahu01nite_093340</name>
</gene>
<dbReference type="InterPro" id="IPR011701">
    <property type="entry name" value="MFS"/>
</dbReference>
<reference evidence="7 8" key="1">
    <citation type="submission" date="2021-01" db="EMBL/GenBank/DDBJ databases">
        <title>Whole genome shotgun sequence of Actinoplanes humidus NBRC 14915.</title>
        <authorList>
            <person name="Komaki H."/>
            <person name="Tamura T."/>
        </authorList>
    </citation>
    <scope>NUCLEOTIDE SEQUENCE [LARGE SCALE GENOMIC DNA]</scope>
    <source>
        <strain evidence="7 8">NBRC 14915</strain>
    </source>
</reference>
<feature type="transmembrane region" description="Helical" evidence="5">
    <location>
        <begin position="21"/>
        <end position="37"/>
    </location>
</feature>
<proteinExistence type="predicted"/>
<dbReference type="CDD" id="cd17393">
    <property type="entry name" value="MFS_MosC_like"/>
    <property type="match status" value="1"/>
</dbReference>
<evidence type="ECO:0000259" key="6">
    <source>
        <dbReference type="PROSITE" id="PS50850"/>
    </source>
</evidence>
<sequence length="415" mass="41180">MVMSSVAARPAFTPQAARRRAAIFAVMLVVGVGIASWTVRTPAVRDLLHASTAEMGLVLFGISVGSMTGVLSSAAIVRSRGAQFTVAVGGSAFVTGMALIGIGAAAALDAGVFTGLAFVGLGAGLMEIALNVEGAAIETESRRSVLPMMHGFFSLGTVVGAVAGIGLTAISFPVVWHMSAVAIGGAAIVFWAVRRVPAETGRSAVSPQDVSAPGAEAGPAGGGFRAQLGLWRQRRVLMLGLIVLALALAEGSANDWLPLLMVDGHGASPALGSVIFTGFALAMTAGRFAGEPLLARFGNAAVLRVSALVSAAGIATVVFADNVIIAGLAVALWGLGAALGFPVTLSAAAESPDPTSTVGAVASAGYVAFLVGPPLLGFLGDHVGLRGAMIVVLVVVAAAATLTSAAKPLPAGSPS</sequence>
<dbReference type="PROSITE" id="PS50850">
    <property type="entry name" value="MFS"/>
    <property type="match status" value="1"/>
</dbReference>
<feature type="transmembrane region" description="Helical" evidence="5">
    <location>
        <begin position="151"/>
        <end position="170"/>
    </location>
</feature>